<gene>
    <name evidence="1" type="ORF">T4E_6824</name>
</gene>
<dbReference type="AlphaFoldDB" id="A0A0V0YGR2"/>
<dbReference type="Proteomes" id="UP000054815">
    <property type="component" value="Unassembled WGS sequence"/>
</dbReference>
<name>A0A0V0YGR2_TRIPS</name>
<reference evidence="1 2" key="1">
    <citation type="submission" date="2015-01" db="EMBL/GenBank/DDBJ databases">
        <title>Evolution of Trichinella species and genotypes.</title>
        <authorList>
            <person name="Korhonen P.K."/>
            <person name="Edoardo P."/>
            <person name="Giuseppe L.R."/>
            <person name="Gasser R.B."/>
        </authorList>
    </citation>
    <scope>NUCLEOTIDE SEQUENCE [LARGE SCALE GENOMIC DNA]</scope>
    <source>
        <strain evidence="1">ISS141</strain>
    </source>
</reference>
<accession>A0A0V0YGR2</accession>
<evidence type="ECO:0000313" key="1">
    <source>
        <dbReference type="EMBL" id="KRX99587.1"/>
    </source>
</evidence>
<organism evidence="1 2">
    <name type="scientific">Trichinella pseudospiralis</name>
    <name type="common">Parasitic roundworm</name>
    <dbReference type="NCBI Taxonomy" id="6337"/>
    <lineage>
        <taxon>Eukaryota</taxon>
        <taxon>Metazoa</taxon>
        <taxon>Ecdysozoa</taxon>
        <taxon>Nematoda</taxon>
        <taxon>Enoplea</taxon>
        <taxon>Dorylaimia</taxon>
        <taxon>Trichinellida</taxon>
        <taxon>Trichinellidae</taxon>
        <taxon>Trichinella</taxon>
    </lineage>
</organism>
<comment type="caution">
    <text evidence="1">The sequence shown here is derived from an EMBL/GenBank/DDBJ whole genome shotgun (WGS) entry which is preliminary data.</text>
</comment>
<evidence type="ECO:0000313" key="2">
    <source>
        <dbReference type="Proteomes" id="UP000054815"/>
    </source>
</evidence>
<dbReference type="EMBL" id="JYDU01000013">
    <property type="protein sequence ID" value="KRX99587.1"/>
    <property type="molecule type" value="Genomic_DNA"/>
</dbReference>
<proteinExistence type="predicted"/>
<protein>
    <submittedName>
        <fullName evidence="1">Uncharacterized protein</fullName>
    </submittedName>
</protein>
<sequence>MWCENLFIGGSVVDDWRDAAARLGDPRVVHGSGYQVEQLLGIVDGQQGDRHQVVEQATVEHVQLFSHEQGRGTVQHRRVDGQKELGRLVVGHADGQLVHTAGRGQRLQKLIRPGGQIIRIDKIATLTTNCVQFGKVEL</sequence>